<name>A0AAJ4V9D7_9SPHN</name>
<dbReference type="AlphaFoldDB" id="A0AAJ4V9D7"/>
<proteinExistence type="predicted"/>
<organism evidence="1 2">
    <name type="scientific">Sphingomonas koreensis</name>
    <dbReference type="NCBI Taxonomy" id="93064"/>
    <lineage>
        <taxon>Bacteria</taxon>
        <taxon>Pseudomonadati</taxon>
        <taxon>Pseudomonadota</taxon>
        <taxon>Alphaproteobacteria</taxon>
        <taxon>Sphingomonadales</taxon>
        <taxon>Sphingomonadaceae</taxon>
        <taxon>Sphingomonas</taxon>
    </lineage>
</organism>
<evidence type="ECO:0000313" key="1">
    <source>
        <dbReference type="EMBL" id="RSU97851.1"/>
    </source>
</evidence>
<dbReference type="RefSeq" id="WP_164520913.1">
    <property type="nucleotide sequence ID" value="NZ_QQWN01000016.1"/>
</dbReference>
<dbReference type="EMBL" id="QQWO01000031">
    <property type="protein sequence ID" value="RSU97851.1"/>
    <property type="molecule type" value="Genomic_DNA"/>
</dbReference>
<protein>
    <submittedName>
        <fullName evidence="1">Uncharacterized protein</fullName>
    </submittedName>
</protein>
<feature type="non-terminal residue" evidence="1">
    <location>
        <position position="1"/>
    </location>
</feature>
<dbReference type="Proteomes" id="UP000286681">
    <property type="component" value="Unassembled WGS sequence"/>
</dbReference>
<sequence length="60" mass="6832">TFSPASIDSLRQGRLEDPRTPDLMIEVLPSGRKVWKYERRLAGDGASSAIRYYVPFAPHR</sequence>
<evidence type="ECO:0000313" key="2">
    <source>
        <dbReference type="Proteomes" id="UP000286681"/>
    </source>
</evidence>
<accession>A0AAJ4V9D7</accession>
<reference evidence="1 2" key="1">
    <citation type="submission" date="2018-07" db="EMBL/GenBank/DDBJ databases">
        <title>Genomic and Epidemiologic Investigation of an Indolent Hospital Outbreak.</title>
        <authorList>
            <person name="Johnson R.C."/>
            <person name="Deming C."/>
            <person name="Conlan S."/>
            <person name="Zellmer C.J."/>
            <person name="Michelin A.V."/>
            <person name="Lee-Lin S."/>
            <person name="Thomas P.J."/>
            <person name="Park M."/>
            <person name="Weingarten R.A."/>
            <person name="Less J."/>
            <person name="Dekker J.P."/>
            <person name="Frank K.M."/>
            <person name="Musser K.A."/>
            <person name="Mcquiston J.R."/>
            <person name="Henderson D.K."/>
            <person name="Lau A.F."/>
            <person name="Palmore T.N."/>
            <person name="Segre J.A."/>
        </authorList>
    </citation>
    <scope>NUCLEOTIDE SEQUENCE [LARGE SCALE GENOMIC DNA]</scope>
    <source>
        <strain evidence="1 2">SK-NIH.Env10_0317</strain>
    </source>
</reference>
<gene>
    <name evidence="1" type="ORF">CA257_22335</name>
</gene>
<comment type="caution">
    <text evidence="1">The sequence shown here is derived from an EMBL/GenBank/DDBJ whole genome shotgun (WGS) entry which is preliminary data.</text>
</comment>